<dbReference type="InterPro" id="IPR036770">
    <property type="entry name" value="Ankyrin_rpt-contain_sf"/>
</dbReference>
<dbReference type="Pfam" id="PF12796">
    <property type="entry name" value="Ank_2"/>
    <property type="match status" value="1"/>
</dbReference>
<feature type="region of interest" description="Disordered" evidence="4">
    <location>
        <begin position="24"/>
        <end position="61"/>
    </location>
</feature>
<proteinExistence type="predicted"/>
<evidence type="ECO:0000256" key="1">
    <source>
        <dbReference type="ARBA" id="ARBA00022737"/>
    </source>
</evidence>
<dbReference type="OMA" id="TASTHMI"/>
<keyword evidence="6" id="KW-1185">Reference proteome</keyword>
<dbReference type="EMBL" id="LFYR01000112">
    <property type="protein sequence ID" value="KMZ75931.1"/>
    <property type="molecule type" value="Genomic_DNA"/>
</dbReference>
<gene>
    <name evidence="5" type="ORF">ZOSMA_109G00220</name>
</gene>
<feature type="compositionally biased region" description="Pro residues" evidence="4">
    <location>
        <begin position="24"/>
        <end position="34"/>
    </location>
</feature>
<dbReference type="PANTHER" id="PTHR24203">
    <property type="entry name" value="ANKYRIN REPEAT FAMILY PROTEIN"/>
    <property type="match status" value="1"/>
</dbReference>
<keyword evidence="2 3" id="KW-0040">ANK repeat</keyword>
<accession>A0A0K9Q3S6</accession>
<feature type="repeat" description="ANK" evidence="3">
    <location>
        <begin position="287"/>
        <end position="319"/>
    </location>
</feature>
<dbReference type="PROSITE" id="PS50297">
    <property type="entry name" value="ANK_REP_REGION"/>
    <property type="match status" value="2"/>
</dbReference>
<dbReference type="PANTHER" id="PTHR24203:SF86">
    <property type="entry name" value="PROTEASOME 26S SUBUNIT, NON-ATPASE 10"/>
    <property type="match status" value="1"/>
</dbReference>
<reference evidence="6" key="1">
    <citation type="journal article" date="2016" name="Nature">
        <title>The genome of the seagrass Zostera marina reveals angiosperm adaptation to the sea.</title>
        <authorList>
            <person name="Olsen J.L."/>
            <person name="Rouze P."/>
            <person name="Verhelst B."/>
            <person name="Lin Y.-C."/>
            <person name="Bayer T."/>
            <person name="Collen J."/>
            <person name="Dattolo E."/>
            <person name="De Paoli E."/>
            <person name="Dittami S."/>
            <person name="Maumus F."/>
            <person name="Michel G."/>
            <person name="Kersting A."/>
            <person name="Lauritano C."/>
            <person name="Lohaus R."/>
            <person name="Toepel M."/>
            <person name="Tonon T."/>
            <person name="Vanneste K."/>
            <person name="Amirebrahimi M."/>
            <person name="Brakel J."/>
            <person name="Bostroem C."/>
            <person name="Chovatia M."/>
            <person name="Grimwood J."/>
            <person name="Jenkins J.W."/>
            <person name="Jueterbock A."/>
            <person name="Mraz A."/>
            <person name="Stam W.T."/>
            <person name="Tice H."/>
            <person name="Bornberg-Bauer E."/>
            <person name="Green P.J."/>
            <person name="Pearson G.A."/>
            <person name="Procaccini G."/>
            <person name="Duarte C.M."/>
            <person name="Schmutz J."/>
            <person name="Reusch T.B.H."/>
            <person name="Van de Peer Y."/>
        </authorList>
    </citation>
    <scope>NUCLEOTIDE SEQUENCE [LARGE SCALE GENOMIC DNA]</scope>
    <source>
        <strain evidence="6">cv. Finnish</strain>
    </source>
</reference>
<name>A0A0K9Q3S6_ZOSMR</name>
<dbReference type="OrthoDB" id="1577640at2759"/>
<dbReference type="Proteomes" id="UP000036987">
    <property type="component" value="Unassembled WGS sequence"/>
</dbReference>
<dbReference type="PROSITE" id="PS50088">
    <property type="entry name" value="ANK_REPEAT"/>
    <property type="match status" value="3"/>
</dbReference>
<evidence type="ECO:0000256" key="4">
    <source>
        <dbReference type="SAM" id="MobiDB-lite"/>
    </source>
</evidence>
<feature type="repeat" description="ANK" evidence="3">
    <location>
        <begin position="353"/>
        <end position="385"/>
    </location>
</feature>
<keyword evidence="1" id="KW-0677">Repeat</keyword>
<dbReference type="FunFam" id="1.25.40.20:FF:000461">
    <property type="entry name" value="Ankyrin repeat domain-containing protein, chloroplastic"/>
    <property type="match status" value="1"/>
</dbReference>
<dbReference type="Gene3D" id="1.25.40.20">
    <property type="entry name" value="Ankyrin repeat-containing domain"/>
    <property type="match status" value="2"/>
</dbReference>
<dbReference type="SUPFAM" id="SSF48403">
    <property type="entry name" value="Ankyrin repeat"/>
    <property type="match status" value="1"/>
</dbReference>
<organism evidence="5 6">
    <name type="scientific">Zostera marina</name>
    <name type="common">Eelgrass</name>
    <dbReference type="NCBI Taxonomy" id="29655"/>
    <lineage>
        <taxon>Eukaryota</taxon>
        <taxon>Viridiplantae</taxon>
        <taxon>Streptophyta</taxon>
        <taxon>Embryophyta</taxon>
        <taxon>Tracheophyta</taxon>
        <taxon>Spermatophyta</taxon>
        <taxon>Magnoliopsida</taxon>
        <taxon>Liliopsida</taxon>
        <taxon>Zosteraceae</taxon>
        <taxon>Zostera</taxon>
    </lineage>
</organism>
<dbReference type="AlphaFoldDB" id="A0A0K9Q3S6"/>
<sequence>MAGTLNLNPPPLLPFPVSIHHRNYPPPSFSPSQPPSAVVSKSKSGHRHNSLRYSVSPSSPTPFPFSHYQIQTPKEPSYDDSLIEDRVIGDCLVFEEGAFEDEFLHPFEVESGRDPSPMAIQAVEDRESLVPEKWKEVVAEINLTKKEKRVISRELRFATKLERRKQTSGNDLEEYLTYRQMRLSQLRPLVLDNPVDLPLMHTATEDGEKEKDFSLKEVAERVVPRNPRLEIAGEGLDSINDFFNREDCVSGEVDDQKKTKGSRKLLTKEEKVLLNKRIPSLSEATSGNWIPLHTLASSGDFYLVNSLLKYNVDINAVDMFGLSAIHRAILGKKHAISYHLLRESANPFICDNDGATLIHYAVQTASTQAIKMLVLYNVDINLCDSDGWTPLHLAVQTQRTDILKLLLIKGADRTIKNKDGLTPLDLCLYSGRTTRTFEMIKLLKAPPRQKIQL</sequence>
<dbReference type="SMART" id="SM00248">
    <property type="entry name" value="ANK"/>
    <property type="match status" value="5"/>
</dbReference>
<evidence type="ECO:0000256" key="3">
    <source>
        <dbReference type="PROSITE-ProRule" id="PRU00023"/>
    </source>
</evidence>
<protein>
    <submittedName>
        <fullName evidence="5">Ankyrin repeat protein</fullName>
    </submittedName>
</protein>
<evidence type="ECO:0000256" key="2">
    <source>
        <dbReference type="ARBA" id="ARBA00023043"/>
    </source>
</evidence>
<feature type="repeat" description="ANK" evidence="3">
    <location>
        <begin position="386"/>
        <end position="418"/>
    </location>
</feature>
<evidence type="ECO:0000313" key="6">
    <source>
        <dbReference type="Proteomes" id="UP000036987"/>
    </source>
</evidence>
<evidence type="ECO:0000313" key="5">
    <source>
        <dbReference type="EMBL" id="KMZ75931.1"/>
    </source>
</evidence>
<comment type="caution">
    <text evidence="5">The sequence shown here is derived from an EMBL/GenBank/DDBJ whole genome shotgun (WGS) entry which is preliminary data.</text>
</comment>
<dbReference type="STRING" id="29655.A0A0K9Q3S6"/>
<dbReference type="InterPro" id="IPR002110">
    <property type="entry name" value="Ankyrin_rpt"/>
</dbReference>